<dbReference type="PANTHER" id="PTHR33055">
    <property type="entry name" value="TRANSPOSASE FOR INSERTION SEQUENCE ELEMENT IS1111A"/>
    <property type="match status" value="1"/>
</dbReference>
<accession>A0A0C1QJM4</accession>
<feature type="coiled-coil region" evidence="1">
    <location>
        <begin position="175"/>
        <end position="202"/>
    </location>
</feature>
<dbReference type="PANTHER" id="PTHR33055:SF13">
    <property type="entry name" value="TRANSPOSASE"/>
    <property type="match status" value="1"/>
</dbReference>
<dbReference type="Pfam" id="PF02371">
    <property type="entry name" value="Transposase_20"/>
    <property type="match status" value="1"/>
</dbReference>
<dbReference type="EMBL" id="JSWE01000198">
    <property type="protein sequence ID" value="KIE04373.1"/>
    <property type="molecule type" value="Genomic_DNA"/>
</dbReference>
<proteinExistence type="predicted"/>
<evidence type="ECO:0000259" key="3">
    <source>
        <dbReference type="Pfam" id="PF02371"/>
    </source>
</evidence>
<reference evidence="4 5" key="1">
    <citation type="submission" date="2014-11" db="EMBL/GenBank/DDBJ databases">
        <title>A Rickettsiales Symbiont of Amoebae With Ancient Features.</title>
        <authorList>
            <person name="Schulz F."/>
            <person name="Martijn J."/>
            <person name="Wascher F."/>
            <person name="Kostanjsek R."/>
            <person name="Ettema T.J."/>
            <person name="Horn M."/>
        </authorList>
    </citation>
    <scope>NUCLEOTIDE SEQUENCE [LARGE SCALE GENOMIC DNA]</scope>
    <source>
        <strain evidence="4 5">UWC36</strain>
    </source>
</reference>
<dbReference type="GO" id="GO:0006313">
    <property type="term" value="P:DNA transposition"/>
    <property type="evidence" value="ECO:0007669"/>
    <property type="project" value="InterPro"/>
</dbReference>
<dbReference type="InterPro" id="IPR002525">
    <property type="entry name" value="Transp_IS110-like_N"/>
</dbReference>
<organism evidence="4 5">
    <name type="scientific">Candidatus Jidaibacter acanthamoebae</name>
    <dbReference type="NCBI Taxonomy" id="86105"/>
    <lineage>
        <taxon>Bacteria</taxon>
        <taxon>Pseudomonadati</taxon>
        <taxon>Pseudomonadota</taxon>
        <taxon>Alphaproteobacteria</taxon>
        <taxon>Rickettsiales</taxon>
        <taxon>Candidatus Midichloriaceae</taxon>
        <taxon>Candidatus Jidaibacter</taxon>
    </lineage>
</organism>
<protein>
    <submittedName>
        <fullName evidence="4">Transposase, IS116/IS110/IS902 family</fullName>
    </submittedName>
</protein>
<dbReference type="InterPro" id="IPR047650">
    <property type="entry name" value="Transpos_IS110"/>
</dbReference>
<dbReference type="Proteomes" id="UP000031258">
    <property type="component" value="Unassembled WGS sequence"/>
</dbReference>
<evidence type="ECO:0000313" key="4">
    <source>
        <dbReference type="EMBL" id="KIE04373.1"/>
    </source>
</evidence>
<keyword evidence="5" id="KW-1185">Reference proteome</keyword>
<evidence type="ECO:0000313" key="5">
    <source>
        <dbReference type="Proteomes" id="UP000031258"/>
    </source>
</evidence>
<gene>
    <name evidence="4" type="ORF">NF27_IE00090</name>
</gene>
<dbReference type="InterPro" id="IPR003346">
    <property type="entry name" value="Transposase_20"/>
</dbReference>
<comment type="caution">
    <text evidence="4">The sequence shown here is derived from an EMBL/GenBank/DDBJ whole genome shotgun (WGS) entry which is preliminary data.</text>
</comment>
<sequence length="294" mass="32838">MKWSSRTVDLSTKLGFISEVITMKCYLGIDISKNFLDVHIRPAGIKERFQYDNTGIRLLITLLKEYSEIFVVLEATGGYERTLSEALSSESISYHIANPARVREFARATGKLAKTNRIDAEILSLFAEKIELPISTPKSKDEILLKALIMRKTQIKSELVREKNRLDKTIHPIILEDIKSQIKALQEKITKYDSEIKNLISTLDNFSSKAKIIASVPGIGCATAAILVSELPKLGKLNGKQIAALVGVAPMNWDSGGCSKKRSIKAGRTFIRHSLYMATVVAITHNPKLKEFYQ</sequence>
<dbReference type="AlphaFoldDB" id="A0A0C1QJM4"/>
<dbReference type="Pfam" id="PF01548">
    <property type="entry name" value="DEDD_Tnp_IS110"/>
    <property type="match status" value="1"/>
</dbReference>
<feature type="domain" description="Transposase IS110-like N-terminal" evidence="2">
    <location>
        <begin position="27"/>
        <end position="169"/>
    </location>
</feature>
<evidence type="ECO:0000259" key="2">
    <source>
        <dbReference type="Pfam" id="PF01548"/>
    </source>
</evidence>
<keyword evidence="1" id="KW-0175">Coiled coil</keyword>
<evidence type="ECO:0000256" key="1">
    <source>
        <dbReference type="SAM" id="Coils"/>
    </source>
</evidence>
<feature type="domain" description="Transposase IS116/IS110/IS902 C-terminal" evidence="3">
    <location>
        <begin position="211"/>
        <end position="294"/>
    </location>
</feature>
<name>A0A0C1QJM4_9RICK</name>
<dbReference type="GO" id="GO:0004803">
    <property type="term" value="F:transposase activity"/>
    <property type="evidence" value="ECO:0007669"/>
    <property type="project" value="InterPro"/>
</dbReference>
<dbReference type="GO" id="GO:0003677">
    <property type="term" value="F:DNA binding"/>
    <property type="evidence" value="ECO:0007669"/>
    <property type="project" value="InterPro"/>
</dbReference>